<evidence type="ECO:0000256" key="6">
    <source>
        <dbReference type="ARBA" id="ARBA00023077"/>
    </source>
</evidence>
<keyword evidence="5" id="KW-0732">Signal</keyword>
<dbReference type="Gene3D" id="2.40.170.20">
    <property type="entry name" value="TonB-dependent receptor, beta-barrel domain"/>
    <property type="match status" value="1"/>
</dbReference>
<accession>A0A434AZP6</accession>
<dbReference type="Gene3D" id="2.170.130.10">
    <property type="entry name" value="TonB-dependent receptor, plug domain"/>
    <property type="match status" value="1"/>
</dbReference>
<dbReference type="PANTHER" id="PTHR30069:SF29">
    <property type="entry name" value="HEMOGLOBIN AND HEMOGLOBIN-HAPTOGLOBIN-BINDING PROTEIN 1-RELATED"/>
    <property type="match status" value="1"/>
</dbReference>
<dbReference type="InterPro" id="IPR012910">
    <property type="entry name" value="Plug_dom"/>
</dbReference>
<feature type="domain" description="TonB-dependent receptor-like beta-barrel" evidence="12">
    <location>
        <begin position="360"/>
        <end position="769"/>
    </location>
</feature>
<proteinExistence type="inferred from homology"/>
<dbReference type="InterPro" id="IPR010917">
    <property type="entry name" value="TonB_rcpt_CS"/>
</dbReference>
<keyword evidence="9 10" id="KW-0998">Cell outer membrane</keyword>
<evidence type="ECO:0000256" key="9">
    <source>
        <dbReference type="ARBA" id="ARBA00023237"/>
    </source>
</evidence>
<comment type="caution">
    <text evidence="14">The sequence shown here is derived from an EMBL/GenBank/DDBJ whole genome shotgun (WGS) entry which is preliminary data.</text>
</comment>
<feature type="domain" description="TonB-dependent receptor plug" evidence="13">
    <location>
        <begin position="111"/>
        <end position="218"/>
    </location>
</feature>
<comment type="similarity">
    <text evidence="10 11">Belongs to the TonB-dependent receptor family.</text>
</comment>
<dbReference type="SUPFAM" id="SSF56935">
    <property type="entry name" value="Porins"/>
    <property type="match status" value="1"/>
</dbReference>
<reference evidence="14 15" key="1">
    <citation type="submission" date="2018-11" db="EMBL/GenBank/DDBJ databases">
        <title>Parancylomarina longa gen. nov., sp. nov., isolated from sediments of southern Okinawa.</title>
        <authorList>
            <person name="Fu T."/>
        </authorList>
    </citation>
    <scope>NUCLEOTIDE SEQUENCE [LARGE SCALE GENOMIC DNA]</scope>
    <source>
        <strain evidence="14 15">T3-2 S1-C</strain>
    </source>
</reference>
<dbReference type="GO" id="GO:0009279">
    <property type="term" value="C:cell outer membrane"/>
    <property type="evidence" value="ECO:0007669"/>
    <property type="project" value="UniProtKB-SubCell"/>
</dbReference>
<evidence type="ECO:0000256" key="3">
    <source>
        <dbReference type="ARBA" id="ARBA00022452"/>
    </source>
</evidence>
<protein>
    <submittedName>
        <fullName evidence="14">TonB-dependent receptor</fullName>
    </submittedName>
</protein>
<dbReference type="OrthoDB" id="9795928at2"/>
<evidence type="ECO:0000256" key="2">
    <source>
        <dbReference type="ARBA" id="ARBA00022448"/>
    </source>
</evidence>
<dbReference type="GO" id="GO:0015344">
    <property type="term" value="F:siderophore uptake transmembrane transporter activity"/>
    <property type="evidence" value="ECO:0007669"/>
    <property type="project" value="TreeGrafter"/>
</dbReference>
<evidence type="ECO:0000256" key="7">
    <source>
        <dbReference type="ARBA" id="ARBA00023136"/>
    </source>
</evidence>
<keyword evidence="4 10" id="KW-0812">Transmembrane</keyword>
<dbReference type="Pfam" id="PF07715">
    <property type="entry name" value="Plug"/>
    <property type="match status" value="1"/>
</dbReference>
<dbReference type="InterPro" id="IPR000531">
    <property type="entry name" value="Beta-barrel_TonB"/>
</dbReference>
<keyword evidence="15" id="KW-1185">Reference proteome</keyword>
<dbReference type="Proteomes" id="UP000282985">
    <property type="component" value="Unassembled WGS sequence"/>
</dbReference>
<keyword evidence="6 11" id="KW-0798">TonB box</keyword>
<keyword evidence="2 10" id="KW-0813">Transport</keyword>
<evidence type="ECO:0000256" key="5">
    <source>
        <dbReference type="ARBA" id="ARBA00022729"/>
    </source>
</evidence>
<evidence type="ECO:0000259" key="12">
    <source>
        <dbReference type="Pfam" id="PF00593"/>
    </source>
</evidence>
<dbReference type="InterPro" id="IPR039426">
    <property type="entry name" value="TonB-dep_rcpt-like"/>
</dbReference>
<dbReference type="EMBL" id="RJJX01000001">
    <property type="protein sequence ID" value="RUT80102.1"/>
    <property type="molecule type" value="Genomic_DNA"/>
</dbReference>
<dbReference type="InterPro" id="IPR036942">
    <property type="entry name" value="Beta-barrel_TonB_sf"/>
</dbReference>
<evidence type="ECO:0000313" key="14">
    <source>
        <dbReference type="EMBL" id="RUT80102.1"/>
    </source>
</evidence>
<dbReference type="RefSeq" id="WP_127342240.1">
    <property type="nucleotide sequence ID" value="NZ_RJJX01000001.1"/>
</dbReference>
<dbReference type="GO" id="GO:0044718">
    <property type="term" value="P:siderophore transmembrane transport"/>
    <property type="evidence" value="ECO:0007669"/>
    <property type="project" value="TreeGrafter"/>
</dbReference>
<dbReference type="AlphaFoldDB" id="A0A434AZP6"/>
<dbReference type="PROSITE" id="PS01156">
    <property type="entry name" value="TONB_DEPENDENT_REC_2"/>
    <property type="match status" value="1"/>
</dbReference>
<evidence type="ECO:0000313" key="15">
    <source>
        <dbReference type="Proteomes" id="UP000282985"/>
    </source>
</evidence>
<evidence type="ECO:0000256" key="10">
    <source>
        <dbReference type="PROSITE-ProRule" id="PRU01360"/>
    </source>
</evidence>
<evidence type="ECO:0000256" key="8">
    <source>
        <dbReference type="ARBA" id="ARBA00023170"/>
    </source>
</evidence>
<organism evidence="14 15">
    <name type="scientific">Ancylomarina longa</name>
    <dbReference type="NCBI Taxonomy" id="2487017"/>
    <lineage>
        <taxon>Bacteria</taxon>
        <taxon>Pseudomonadati</taxon>
        <taxon>Bacteroidota</taxon>
        <taxon>Bacteroidia</taxon>
        <taxon>Marinilabiliales</taxon>
        <taxon>Marinifilaceae</taxon>
        <taxon>Ancylomarina</taxon>
    </lineage>
</organism>
<comment type="subcellular location">
    <subcellularLocation>
        <location evidence="1 10">Cell outer membrane</location>
        <topology evidence="1 10">Multi-pass membrane protein</topology>
    </subcellularLocation>
</comment>
<keyword evidence="8 14" id="KW-0675">Receptor</keyword>
<evidence type="ECO:0000259" key="13">
    <source>
        <dbReference type="Pfam" id="PF07715"/>
    </source>
</evidence>
<dbReference type="InterPro" id="IPR037066">
    <property type="entry name" value="Plug_dom_sf"/>
</dbReference>
<keyword evidence="7 10" id="KW-0472">Membrane</keyword>
<keyword evidence="3 10" id="KW-1134">Transmembrane beta strand</keyword>
<evidence type="ECO:0000256" key="1">
    <source>
        <dbReference type="ARBA" id="ARBA00004571"/>
    </source>
</evidence>
<evidence type="ECO:0000256" key="4">
    <source>
        <dbReference type="ARBA" id="ARBA00022692"/>
    </source>
</evidence>
<gene>
    <name evidence="14" type="ORF">DLK05_01720</name>
</gene>
<evidence type="ECO:0000256" key="11">
    <source>
        <dbReference type="RuleBase" id="RU003357"/>
    </source>
</evidence>
<name>A0A434AZP6_9BACT</name>
<dbReference type="Pfam" id="PF00593">
    <property type="entry name" value="TonB_dep_Rec_b-barrel"/>
    <property type="match status" value="1"/>
</dbReference>
<dbReference type="PROSITE" id="PS52016">
    <property type="entry name" value="TONB_DEPENDENT_REC_3"/>
    <property type="match status" value="1"/>
</dbReference>
<sequence length="796" mass="90638">MRFFYTMFLLNFITVLGTSQTVKVIDKTNIQPIENVYIFSNNKSMLTNKKGEADISAFGNNEILIFQHSSFENDTISYENLKRANFKIKLSESILKLNEVIVSANRWEQNKKEVPNKIATISTKEIKFTNPQTTADLLGTSNEVFIQKSQMGGGSPMIRGFATNRILIVVDGVRMNNAIYRSGNLQNIISLDANSIENAEVIFGPGSVIYGSDAIGGVMDFHTLRPKLTTTDKLDFTANALSRYSSANNEKTGHLNFNFGTEKWSFLSSITHSNFGDLKMGSKGNHEYVRPEYVTRINGQDYIMKNDNENIQKYSGYNQMNVMQKIRFRPNEKLDINYGFHCSKLSDVPRYDRLIQYKKGKLKYANWYYGPQKWMMNILNVKYSNSTKLFDEAKLIIAYQNYEESRHDRKFGKDEIRERTEKVKAFSANLDFDKQLNQKSFLFYGLEAVTNKVNSSGQKRNIETKEITPHASRYPDDSNYTSYAGYLNYKNNLNTKMTFIAGIRYSRILLDADFDTTFYKFSFNKISINTGALNGSIGLVFRPNKSWQFNLNTSTGFRAPNIDDIGKTFDSEPGNVVVPNKDLNSEYAYNIDFGIIKTINDKIQIEATGFYTLLKDAMVRRNFTFDGQDSIMYDGELSRVQALVNADKAKVYGIQLGLYADIIKYLSFKTNLTYTKGEDQDGVPLRHVAPLFGSTHIILKAEKIKADLYANYNGKISNENLAPSEQNKTYMYATNSEGKPYSPSWFTLNLKASYQLNKLLQVNAGIENISDKRYRPYSSGIAAPGRNFILGLRGSF</sequence>
<dbReference type="PANTHER" id="PTHR30069">
    <property type="entry name" value="TONB-DEPENDENT OUTER MEMBRANE RECEPTOR"/>
    <property type="match status" value="1"/>
</dbReference>